<comment type="caution">
    <text evidence="2">The sequence shown here is derived from an EMBL/GenBank/DDBJ whole genome shotgun (WGS) entry which is preliminary data.</text>
</comment>
<keyword evidence="1" id="KW-0472">Membrane</keyword>
<evidence type="ECO:0008006" key="4">
    <source>
        <dbReference type="Google" id="ProtNLM"/>
    </source>
</evidence>
<dbReference type="Proteomes" id="UP000808146">
    <property type="component" value="Unassembled WGS sequence"/>
</dbReference>
<proteinExistence type="predicted"/>
<reference evidence="2" key="1">
    <citation type="submission" date="2020-10" db="EMBL/GenBank/DDBJ databases">
        <title>Connecting structure to function with the recovery of over 1000 high-quality activated sludge metagenome-assembled genomes encoding full-length rRNA genes using long-read sequencing.</title>
        <authorList>
            <person name="Singleton C.M."/>
            <person name="Petriglieri F."/>
            <person name="Kristensen J.M."/>
            <person name="Kirkegaard R.H."/>
            <person name="Michaelsen T.Y."/>
            <person name="Andersen M.H."/>
            <person name="Karst S.M."/>
            <person name="Dueholm M.S."/>
            <person name="Nielsen P.H."/>
            <person name="Albertsen M."/>
        </authorList>
    </citation>
    <scope>NUCLEOTIDE SEQUENCE</scope>
    <source>
        <strain evidence="2">OdNE_18-Q3-R46-58_BAT3C.305</strain>
    </source>
</reference>
<accession>A0A9D7LQU9</accession>
<feature type="transmembrane region" description="Helical" evidence="1">
    <location>
        <begin position="40"/>
        <end position="60"/>
    </location>
</feature>
<evidence type="ECO:0000256" key="1">
    <source>
        <dbReference type="SAM" id="Phobius"/>
    </source>
</evidence>
<gene>
    <name evidence="2" type="ORF">IPN75_19010</name>
</gene>
<dbReference type="Pfam" id="PF20398">
    <property type="entry name" value="DUF6691"/>
    <property type="match status" value="1"/>
</dbReference>
<evidence type="ECO:0000313" key="3">
    <source>
        <dbReference type="Proteomes" id="UP000808146"/>
    </source>
</evidence>
<feature type="transmembrane region" description="Helical" evidence="1">
    <location>
        <begin position="80"/>
        <end position="100"/>
    </location>
</feature>
<evidence type="ECO:0000313" key="2">
    <source>
        <dbReference type="EMBL" id="MBK8892300.1"/>
    </source>
</evidence>
<keyword evidence="1" id="KW-1133">Transmembrane helix</keyword>
<organism evidence="2 3">
    <name type="scientific">Candidatus Dechloromonas phosphorivorans</name>
    <dbReference type="NCBI Taxonomy" id="2899244"/>
    <lineage>
        <taxon>Bacteria</taxon>
        <taxon>Pseudomonadati</taxon>
        <taxon>Pseudomonadota</taxon>
        <taxon>Betaproteobacteria</taxon>
        <taxon>Rhodocyclales</taxon>
        <taxon>Azonexaceae</taxon>
        <taxon>Dechloromonas</taxon>
    </lineage>
</organism>
<dbReference type="EMBL" id="JADKBR010000026">
    <property type="protein sequence ID" value="MBK8892300.1"/>
    <property type="molecule type" value="Genomic_DNA"/>
</dbReference>
<dbReference type="AlphaFoldDB" id="A0A9D7LQU9"/>
<name>A0A9D7LQU9_9RHOO</name>
<protein>
    <recommendedName>
        <fullName evidence="4">YeeE/YedE family protein</fullName>
    </recommendedName>
</protein>
<feature type="transmembrane region" description="Helical" evidence="1">
    <location>
        <begin position="112"/>
        <end position="133"/>
    </location>
</feature>
<sequence>MTLLISLLLGVTFGVGLILAGMTDPAKVLAFLDIGGNWDPSLALVMGGAIGVAAPAYALARRQGATWLGMPVLPETKGAIDSPLLVGSIIFGIGWGLSGFCPGPALVGVGAGYLPAIAFAIAMVFGMEAYEWLMSARGRQLERQ</sequence>
<dbReference type="InterPro" id="IPR046513">
    <property type="entry name" value="DUF6691"/>
</dbReference>
<keyword evidence="1" id="KW-0812">Transmembrane</keyword>